<gene>
    <name evidence="2" type="ORF">GCM10010982_22540</name>
</gene>
<accession>A0A917Z119</accession>
<dbReference type="Pfam" id="PF13473">
    <property type="entry name" value="Cupredoxin_1"/>
    <property type="match status" value="1"/>
</dbReference>
<dbReference type="SUPFAM" id="SSF49503">
    <property type="entry name" value="Cupredoxins"/>
    <property type="match status" value="1"/>
</dbReference>
<dbReference type="Proteomes" id="UP000606935">
    <property type="component" value="Unassembled WGS sequence"/>
</dbReference>
<protein>
    <recommendedName>
        <fullName evidence="1">EfeO-type cupredoxin-like domain-containing protein</fullName>
    </recommendedName>
</protein>
<feature type="domain" description="EfeO-type cupredoxin-like" evidence="1">
    <location>
        <begin position="19"/>
        <end position="107"/>
    </location>
</feature>
<comment type="caution">
    <text evidence="2">The sequence shown here is derived from an EMBL/GenBank/DDBJ whole genome shotgun (WGS) entry which is preliminary data.</text>
</comment>
<reference evidence="2" key="1">
    <citation type="journal article" date="2014" name="Int. J. Syst. Evol. Microbiol.">
        <title>Complete genome sequence of Corynebacterium casei LMG S-19264T (=DSM 44701T), isolated from a smear-ripened cheese.</title>
        <authorList>
            <consortium name="US DOE Joint Genome Institute (JGI-PGF)"/>
            <person name="Walter F."/>
            <person name="Albersmeier A."/>
            <person name="Kalinowski J."/>
            <person name="Ruckert C."/>
        </authorList>
    </citation>
    <scope>NUCLEOTIDE SEQUENCE</scope>
    <source>
        <strain evidence="2">CGMCC 1.7086</strain>
    </source>
</reference>
<dbReference type="Gene3D" id="2.60.40.420">
    <property type="entry name" value="Cupredoxins - blue copper proteins"/>
    <property type="match status" value="1"/>
</dbReference>
<keyword evidence="3" id="KW-1185">Reference proteome</keyword>
<sequence>MAKGRLTIGMLLVLGLPCQAEVDEFELVLKEHLFYPARLEVPAGRKVKLVIHNQDDTPEEFDSFDLNREKVIFPKRKATVYIGPLKPGVYDFFGEFNPNTARGQVVAVKQEISDAN</sequence>
<name>A0A917Z119_9ALTE</name>
<dbReference type="InterPro" id="IPR028096">
    <property type="entry name" value="EfeO_Cupredoxin"/>
</dbReference>
<dbReference type="EMBL" id="BMLS01000003">
    <property type="protein sequence ID" value="GGO70021.1"/>
    <property type="molecule type" value="Genomic_DNA"/>
</dbReference>
<evidence type="ECO:0000313" key="2">
    <source>
        <dbReference type="EMBL" id="GGO70021.1"/>
    </source>
</evidence>
<dbReference type="RefSeq" id="WP_188694844.1">
    <property type="nucleotide sequence ID" value="NZ_BMLS01000003.1"/>
</dbReference>
<reference evidence="2" key="2">
    <citation type="submission" date="2020-09" db="EMBL/GenBank/DDBJ databases">
        <authorList>
            <person name="Sun Q."/>
            <person name="Zhou Y."/>
        </authorList>
    </citation>
    <scope>NUCLEOTIDE SEQUENCE</scope>
    <source>
        <strain evidence="2">CGMCC 1.7086</strain>
    </source>
</reference>
<organism evidence="2 3">
    <name type="scientific">Bowmanella pacifica</name>
    <dbReference type="NCBI Taxonomy" id="502051"/>
    <lineage>
        <taxon>Bacteria</taxon>
        <taxon>Pseudomonadati</taxon>
        <taxon>Pseudomonadota</taxon>
        <taxon>Gammaproteobacteria</taxon>
        <taxon>Alteromonadales</taxon>
        <taxon>Alteromonadaceae</taxon>
        <taxon>Bowmanella</taxon>
    </lineage>
</organism>
<dbReference type="InterPro" id="IPR008972">
    <property type="entry name" value="Cupredoxin"/>
</dbReference>
<evidence type="ECO:0000259" key="1">
    <source>
        <dbReference type="Pfam" id="PF13473"/>
    </source>
</evidence>
<evidence type="ECO:0000313" key="3">
    <source>
        <dbReference type="Proteomes" id="UP000606935"/>
    </source>
</evidence>
<proteinExistence type="predicted"/>
<dbReference type="AlphaFoldDB" id="A0A917Z119"/>